<dbReference type="eggNOG" id="COG0510">
    <property type="taxonomic scope" value="Bacteria"/>
</dbReference>
<reference evidence="1 2" key="1">
    <citation type="journal article" date="2010" name="Stand. Genomic Sci.">
        <title>Complete genome sequence of Arcobacter nitrofigilis type strain (CI).</title>
        <authorList>
            <person name="Pati A."/>
            <person name="Gronow S."/>
            <person name="Lapidus A."/>
            <person name="Copeland A."/>
            <person name="Glavina Del Rio T."/>
            <person name="Nolan M."/>
            <person name="Lucas S."/>
            <person name="Tice H."/>
            <person name="Cheng J.F."/>
            <person name="Han C."/>
            <person name="Chertkov O."/>
            <person name="Bruce D."/>
            <person name="Tapia R."/>
            <person name="Goodwin L."/>
            <person name="Pitluck S."/>
            <person name="Liolios K."/>
            <person name="Ivanova N."/>
            <person name="Mavromatis K."/>
            <person name="Chen A."/>
            <person name="Palaniappan K."/>
            <person name="Land M."/>
            <person name="Hauser L."/>
            <person name="Chang Y.J."/>
            <person name="Jeffries C.D."/>
            <person name="Detter J.C."/>
            <person name="Rohde M."/>
            <person name="Goker M."/>
            <person name="Bristow J."/>
            <person name="Eisen J.A."/>
            <person name="Markowitz V."/>
            <person name="Hugenholtz P."/>
            <person name="Klenk H.P."/>
            <person name="Kyrpides N.C."/>
        </authorList>
    </citation>
    <scope>NUCLEOTIDE SEQUENCE [LARGE SCALE GENOMIC DNA]</scope>
    <source>
        <strain evidence="2">ATCC 33309 / DSM 7299 / CCUG 15893 / LMG 7604 / NCTC 12251 / CI</strain>
    </source>
</reference>
<gene>
    <name evidence="1" type="ordered locus">Arnit_2017</name>
</gene>
<keyword evidence="1" id="KW-0808">Transferase</keyword>
<evidence type="ECO:0000313" key="1">
    <source>
        <dbReference type="EMBL" id="ADG93671.1"/>
    </source>
</evidence>
<organism evidence="1 2">
    <name type="scientific">Arcobacter nitrofigilis (strain ATCC 33309 / DSM 7299 / CCUG 15893 / LMG 7604 / NCTC 12251 / CI)</name>
    <name type="common">Campylobacter nitrofigilis</name>
    <dbReference type="NCBI Taxonomy" id="572480"/>
    <lineage>
        <taxon>Bacteria</taxon>
        <taxon>Pseudomonadati</taxon>
        <taxon>Campylobacterota</taxon>
        <taxon>Epsilonproteobacteria</taxon>
        <taxon>Campylobacterales</taxon>
        <taxon>Arcobacteraceae</taxon>
        <taxon>Arcobacter</taxon>
    </lineage>
</organism>
<proteinExistence type="predicted"/>
<dbReference type="KEGG" id="ant:Arnit_2017"/>
<dbReference type="SUPFAM" id="SSF56112">
    <property type="entry name" value="Protein kinase-like (PK-like)"/>
    <property type="match status" value="1"/>
</dbReference>
<dbReference type="RefSeq" id="WP_013135816.1">
    <property type="nucleotide sequence ID" value="NC_014166.1"/>
</dbReference>
<protein>
    <submittedName>
        <fullName evidence="1">Choline/ethanolamine kinase</fullName>
    </submittedName>
</protein>
<sequence precursor="true">MTIQKLKQYKIFKNEILLSLKLLKNQGYCNINYKLKTSKKIYLIRKFISDETVNINRKFEFTVQKKAYKKDIAGKPLFLDKDKNFMVCEFLKGKHKESLNAQEIKHLAKMVKKLHSIKSNVNPYDFKKPLNYYKKNLNTKEARKSISICKQELKILKKYKKTLVTTHHDLNPRNILFHKNCIKFIDWEYAGVNDSFFDLATLCFEFTLNKKEEKILLKSYQKRTNKMDIQKLHSYIKIYKNICKLWFMDLENAK</sequence>
<keyword evidence="1" id="KW-0418">Kinase</keyword>
<dbReference type="InterPro" id="IPR011009">
    <property type="entry name" value="Kinase-like_dom_sf"/>
</dbReference>
<dbReference type="Proteomes" id="UP000000939">
    <property type="component" value="Chromosome"/>
</dbReference>
<dbReference type="EMBL" id="CP001999">
    <property type="protein sequence ID" value="ADG93671.1"/>
    <property type="molecule type" value="Genomic_DNA"/>
</dbReference>
<keyword evidence="2" id="KW-1185">Reference proteome</keyword>
<dbReference type="Gene3D" id="3.90.1200.10">
    <property type="match status" value="1"/>
</dbReference>
<dbReference type="HOGENOM" id="CLU_055115_3_1_7"/>
<dbReference type="OrthoDB" id="179763at2"/>
<dbReference type="InterPro" id="IPR051678">
    <property type="entry name" value="AGP_Transferase"/>
</dbReference>
<dbReference type="Gene3D" id="3.30.200.20">
    <property type="entry name" value="Phosphorylase Kinase, domain 1"/>
    <property type="match status" value="1"/>
</dbReference>
<evidence type="ECO:0000313" key="2">
    <source>
        <dbReference type="Proteomes" id="UP000000939"/>
    </source>
</evidence>
<dbReference type="CDD" id="cd05151">
    <property type="entry name" value="ChoK-like"/>
    <property type="match status" value="1"/>
</dbReference>
<dbReference type="GO" id="GO:0016301">
    <property type="term" value="F:kinase activity"/>
    <property type="evidence" value="ECO:0007669"/>
    <property type="project" value="UniProtKB-KW"/>
</dbReference>
<accession>D5V059</accession>
<name>D5V059_ARCNC</name>
<dbReference type="Pfam" id="PF01633">
    <property type="entry name" value="Choline_kinase"/>
    <property type="match status" value="1"/>
</dbReference>
<dbReference type="PANTHER" id="PTHR21310">
    <property type="entry name" value="AMINOGLYCOSIDE PHOSPHOTRANSFERASE-RELATED-RELATED"/>
    <property type="match status" value="1"/>
</dbReference>
<dbReference type="STRING" id="572480.Arnit_2017"/>
<dbReference type="AlphaFoldDB" id="D5V059"/>